<keyword evidence="6" id="KW-1185">Reference proteome</keyword>
<evidence type="ECO:0000256" key="3">
    <source>
        <dbReference type="ARBA" id="ARBA00023163"/>
    </source>
</evidence>
<dbReference type="PANTHER" id="PTHR43280:SF28">
    <property type="entry name" value="HTH-TYPE TRANSCRIPTIONAL ACTIVATOR RHAS"/>
    <property type="match status" value="1"/>
</dbReference>
<keyword evidence="2" id="KW-0238">DNA-binding</keyword>
<dbReference type="AlphaFoldDB" id="A0A6L8UYQ9"/>
<organism evidence="5 6">
    <name type="scientific">Paenibacillus silvestris</name>
    <dbReference type="NCBI Taxonomy" id="2606219"/>
    <lineage>
        <taxon>Bacteria</taxon>
        <taxon>Bacillati</taxon>
        <taxon>Bacillota</taxon>
        <taxon>Bacilli</taxon>
        <taxon>Bacillales</taxon>
        <taxon>Paenibacillaceae</taxon>
        <taxon>Paenibacillus</taxon>
    </lineage>
</organism>
<dbReference type="GO" id="GO:0043565">
    <property type="term" value="F:sequence-specific DNA binding"/>
    <property type="evidence" value="ECO:0007669"/>
    <property type="project" value="InterPro"/>
</dbReference>
<dbReference type="GO" id="GO:0003700">
    <property type="term" value="F:DNA-binding transcription factor activity"/>
    <property type="evidence" value="ECO:0007669"/>
    <property type="project" value="InterPro"/>
</dbReference>
<keyword evidence="1" id="KW-0805">Transcription regulation</keyword>
<dbReference type="EMBL" id="WTUZ01000010">
    <property type="protein sequence ID" value="MZQ82140.1"/>
    <property type="molecule type" value="Genomic_DNA"/>
</dbReference>
<dbReference type="Pfam" id="PF02311">
    <property type="entry name" value="AraC_binding"/>
    <property type="match status" value="1"/>
</dbReference>
<dbReference type="InterPro" id="IPR037923">
    <property type="entry name" value="HTH-like"/>
</dbReference>
<protein>
    <submittedName>
        <fullName evidence="5">Helix-turn-helix domain-containing protein</fullName>
    </submittedName>
</protein>
<dbReference type="SUPFAM" id="SSF46689">
    <property type="entry name" value="Homeodomain-like"/>
    <property type="match status" value="2"/>
</dbReference>
<evidence type="ECO:0000256" key="1">
    <source>
        <dbReference type="ARBA" id="ARBA00023015"/>
    </source>
</evidence>
<name>A0A6L8UYQ9_9BACL</name>
<gene>
    <name evidence="5" type="ORF">GQF01_08305</name>
</gene>
<evidence type="ECO:0000313" key="5">
    <source>
        <dbReference type="EMBL" id="MZQ82140.1"/>
    </source>
</evidence>
<dbReference type="PROSITE" id="PS01124">
    <property type="entry name" value="HTH_ARAC_FAMILY_2"/>
    <property type="match status" value="1"/>
</dbReference>
<comment type="caution">
    <text evidence="5">The sequence shown here is derived from an EMBL/GenBank/DDBJ whole genome shotgun (WGS) entry which is preliminary data.</text>
</comment>
<dbReference type="Gene3D" id="2.60.120.10">
    <property type="entry name" value="Jelly Rolls"/>
    <property type="match status" value="1"/>
</dbReference>
<dbReference type="InterPro" id="IPR018060">
    <property type="entry name" value="HTH_AraC"/>
</dbReference>
<keyword evidence="3" id="KW-0804">Transcription</keyword>
<dbReference type="InterPro" id="IPR009057">
    <property type="entry name" value="Homeodomain-like_sf"/>
</dbReference>
<dbReference type="PRINTS" id="PR00032">
    <property type="entry name" value="HTHARAC"/>
</dbReference>
<dbReference type="InterPro" id="IPR014710">
    <property type="entry name" value="RmlC-like_jellyroll"/>
</dbReference>
<feature type="domain" description="HTH araC/xylS-type" evidence="4">
    <location>
        <begin position="188"/>
        <end position="286"/>
    </location>
</feature>
<dbReference type="Proteomes" id="UP000481087">
    <property type="component" value="Unassembled WGS sequence"/>
</dbReference>
<dbReference type="SUPFAM" id="SSF51215">
    <property type="entry name" value="Regulatory protein AraC"/>
    <property type="match status" value="1"/>
</dbReference>
<dbReference type="SMART" id="SM00342">
    <property type="entry name" value="HTH_ARAC"/>
    <property type="match status" value="1"/>
</dbReference>
<sequence>MTYIQNLSFSESPLYFAYRRQTIGNEQFHGTFHAHQGVEILIVHEGQGTLIVDQQSYEVTAGMLCIFQPYQLHHIQVSPDTPFIRSIVHYEPYLYETYFERWPKLLTFFKQMHTSKLPAPCLYKIGEPESLLSIFPSLEEKIPMLAKKDELEEFSLFLVAFFRALRQIWERSDVQFDSGHTRHKHQAERILGWLEGHYTEPLRLEHMASELHLSPYHLSHLFKECTGSSISDYVTARRMQQAVMLLTSTEQSIAQIAENIGITNSSYFCKMFKNRMGSTPHQFRLQWQKQR</sequence>
<proteinExistence type="predicted"/>
<dbReference type="Pfam" id="PF12833">
    <property type="entry name" value="HTH_18"/>
    <property type="match status" value="1"/>
</dbReference>
<dbReference type="PROSITE" id="PS00041">
    <property type="entry name" value="HTH_ARAC_FAMILY_1"/>
    <property type="match status" value="1"/>
</dbReference>
<evidence type="ECO:0000256" key="2">
    <source>
        <dbReference type="ARBA" id="ARBA00023125"/>
    </source>
</evidence>
<reference evidence="5 6" key="1">
    <citation type="submission" date="2019-12" db="EMBL/GenBank/DDBJ databases">
        <title>Paenibacillus sp. nov. sp. isolated from soil.</title>
        <authorList>
            <person name="Kim J."/>
            <person name="Jeong S.E."/>
            <person name="Jung H.S."/>
            <person name="Jeon C.O."/>
        </authorList>
    </citation>
    <scope>NUCLEOTIDE SEQUENCE [LARGE SCALE GENOMIC DNA]</scope>
    <source>
        <strain evidence="5 6">5J-6</strain>
    </source>
</reference>
<accession>A0A6L8UYQ9</accession>
<dbReference type="Gene3D" id="1.10.10.60">
    <property type="entry name" value="Homeodomain-like"/>
    <property type="match status" value="2"/>
</dbReference>
<evidence type="ECO:0000313" key="6">
    <source>
        <dbReference type="Proteomes" id="UP000481087"/>
    </source>
</evidence>
<dbReference type="InterPro" id="IPR018062">
    <property type="entry name" value="HTH_AraC-typ_CS"/>
</dbReference>
<dbReference type="InterPro" id="IPR020449">
    <property type="entry name" value="Tscrpt_reg_AraC-type_HTH"/>
</dbReference>
<dbReference type="PANTHER" id="PTHR43280">
    <property type="entry name" value="ARAC-FAMILY TRANSCRIPTIONAL REGULATOR"/>
    <property type="match status" value="1"/>
</dbReference>
<evidence type="ECO:0000259" key="4">
    <source>
        <dbReference type="PROSITE" id="PS01124"/>
    </source>
</evidence>
<dbReference type="RefSeq" id="WP_161406313.1">
    <property type="nucleotide sequence ID" value="NZ_WTUZ01000010.1"/>
</dbReference>
<dbReference type="InterPro" id="IPR003313">
    <property type="entry name" value="AraC-bd"/>
</dbReference>